<dbReference type="Proteomes" id="UP000006983">
    <property type="component" value="Unassembled WGS sequence"/>
</dbReference>
<evidence type="ECO:0000313" key="2">
    <source>
        <dbReference type="EMBL" id="EJO17020.1"/>
    </source>
</evidence>
<feature type="transmembrane region" description="Helical" evidence="1">
    <location>
        <begin position="12"/>
        <end position="29"/>
    </location>
</feature>
<reference evidence="2 3" key="1">
    <citation type="journal article" date="2012" name="J. Bacteriol.">
        <title>Genome Sequence of the Lantibiotic Bacteriocin Producer Streptococcus salivarius Strain K12.</title>
        <authorList>
            <person name="Barretto C."/>
            <person name="Alvarez-Martin P."/>
            <person name="Foata F."/>
            <person name="Renault P."/>
            <person name="Berger B."/>
        </authorList>
    </citation>
    <scope>NUCLEOTIDE SEQUENCE [LARGE SCALE GENOMIC DNA]</scope>
    <source>
        <strain evidence="2 3">K12</strain>
    </source>
</reference>
<protein>
    <submittedName>
        <fullName evidence="2">Glutamine transport system permease protein glnP</fullName>
    </submittedName>
</protein>
<dbReference type="AlphaFoldDB" id="J7T762"/>
<keyword evidence="1" id="KW-0472">Membrane</keyword>
<organism evidence="2 3">
    <name type="scientific">Streptococcus salivarius K12</name>
    <dbReference type="NCBI Taxonomy" id="1200793"/>
    <lineage>
        <taxon>Bacteria</taxon>
        <taxon>Bacillati</taxon>
        <taxon>Bacillota</taxon>
        <taxon>Bacilli</taxon>
        <taxon>Lactobacillales</taxon>
        <taxon>Streptococcaceae</taxon>
        <taxon>Streptococcus</taxon>
    </lineage>
</organism>
<evidence type="ECO:0000313" key="3">
    <source>
        <dbReference type="Proteomes" id="UP000006983"/>
    </source>
</evidence>
<comment type="caution">
    <text evidence="2">The sequence shown here is derived from an EMBL/GenBank/DDBJ whole genome shotgun (WGS) entry which is preliminary data.</text>
</comment>
<proteinExistence type="predicted"/>
<dbReference type="PATRIC" id="fig|1200793.3.peg.904"/>
<evidence type="ECO:0000256" key="1">
    <source>
        <dbReference type="SAM" id="Phobius"/>
    </source>
</evidence>
<sequence length="45" mass="5210">MMGGYYEPSQIFTLYGIVALAYFVVNFAISSYSRYLSKQWEQASE</sequence>
<keyword evidence="1" id="KW-0812">Transmembrane</keyword>
<accession>J7T762</accession>
<keyword evidence="3" id="KW-1185">Reference proteome</keyword>
<name>J7T762_STRSL</name>
<gene>
    <name evidence="2" type="ORF">RSSL_02109</name>
</gene>
<dbReference type="EMBL" id="ALIF01000001">
    <property type="protein sequence ID" value="EJO17020.1"/>
    <property type="molecule type" value="Genomic_DNA"/>
</dbReference>
<keyword evidence="1" id="KW-1133">Transmembrane helix</keyword>